<dbReference type="EMBL" id="FXAM01000001">
    <property type="protein sequence ID" value="SMF97311.1"/>
    <property type="molecule type" value="Genomic_DNA"/>
</dbReference>
<evidence type="ECO:0000313" key="2">
    <source>
        <dbReference type="EMBL" id="SMF97311.1"/>
    </source>
</evidence>
<dbReference type="SUPFAM" id="SSF48452">
    <property type="entry name" value="TPR-like"/>
    <property type="match status" value="1"/>
</dbReference>
<dbReference type="InterPro" id="IPR011990">
    <property type="entry name" value="TPR-like_helical_dom_sf"/>
</dbReference>
<feature type="chain" id="PRO_5013142424" evidence="1">
    <location>
        <begin position="20"/>
        <end position="389"/>
    </location>
</feature>
<reference evidence="2 3" key="1">
    <citation type="submission" date="2016-12" db="EMBL/GenBank/DDBJ databases">
        <authorList>
            <person name="Song W.-J."/>
            <person name="Kurnit D.M."/>
        </authorList>
    </citation>
    <scope>NUCLEOTIDE SEQUENCE [LARGE SCALE GENOMIC DNA]</scope>
    <source>
        <strain evidence="2 3">175</strain>
    </source>
</reference>
<dbReference type="OrthoDB" id="9777400at2"/>
<dbReference type="AlphaFoldDB" id="A0A1Y6D3Y3"/>
<gene>
    <name evidence="2" type="ORF">SAMN02949497_4733</name>
</gene>
<protein>
    <submittedName>
        <fullName evidence="2">Tfp pilus assembly protein PilF</fullName>
    </submittedName>
</protein>
<sequence>MLLRGACLVLALYGLGAAAEPYIPVEDAVVLERLPVAGAERRELRRARAELAAQPNGPGPALALARRYIALGRAEADPRYYGHAEAVLTPWLERPDPPPEAWVLRATLLQNRHDFAAALRDLDAAVRRDPRSAQAWLTRAAILEVQGDYPAALRSCWALAGLGTSLGATVCLGSVSSLAGRGEAAYKQLRAAVENSGTDDADELLWARTTLAEMAERLGHADQAEADYRAALGLGRRSPYLWAAYADFLLDHDRPTEVAGLLEGQARADGLLLRLALAEQRLGRSGFAGHAADLAARYAANQARGDASHLGEESRYALRIGHDPAAALRLAQANWSVQREPRDARAVLEAAQAARQPEAARPVLDFLARSGLQDARLAPLVAALAGGAR</sequence>
<organism evidence="2 3">
    <name type="scientific">Methylomagnum ishizawai</name>
    <dbReference type="NCBI Taxonomy" id="1760988"/>
    <lineage>
        <taxon>Bacteria</taxon>
        <taxon>Pseudomonadati</taxon>
        <taxon>Pseudomonadota</taxon>
        <taxon>Gammaproteobacteria</taxon>
        <taxon>Methylococcales</taxon>
        <taxon>Methylococcaceae</taxon>
        <taxon>Methylomagnum</taxon>
    </lineage>
</organism>
<keyword evidence="3" id="KW-1185">Reference proteome</keyword>
<dbReference type="Proteomes" id="UP000192923">
    <property type="component" value="Unassembled WGS sequence"/>
</dbReference>
<dbReference type="STRING" id="1760988.SAMN02949497_4733"/>
<dbReference type="SMART" id="SM00028">
    <property type="entry name" value="TPR"/>
    <property type="match status" value="3"/>
</dbReference>
<dbReference type="RefSeq" id="WP_125469091.1">
    <property type="nucleotide sequence ID" value="NZ_FXAM01000001.1"/>
</dbReference>
<name>A0A1Y6D3Y3_9GAMM</name>
<dbReference type="InterPro" id="IPR019734">
    <property type="entry name" value="TPR_rpt"/>
</dbReference>
<proteinExistence type="predicted"/>
<feature type="signal peptide" evidence="1">
    <location>
        <begin position="1"/>
        <end position="19"/>
    </location>
</feature>
<accession>A0A1Y6D3Y3</accession>
<dbReference type="Gene3D" id="1.25.40.10">
    <property type="entry name" value="Tetratricopeptide repeat domain"/>
    <property type="match status" value="1"/>
</dbReference>
<evidence type="ECO:0000256" key="1">
    <source>
        <dbReference type="SAM" id="SignalP"/>
    </source>
</evidence>
<keyword evidence="1" id="KW-0732">Signal</keyword>
<evidence type="ECO:0000313" key="3">
    <source>
        <dbReference type="Proteomes" id="UP000192923"/>
    </source>
</evidence>